<evidence type="ECO:0000313" key="1">
    <source>
        <dbReference type="EMBL" id="AEK08247.1"/>
    </source>
</evidence>
<keyword evidence="2" id="KW-1185">Reference proteome</keyword>
<accession>G1D0F1</accession>
<evidence type="ECO:0000313" key="2">
    <source>
        <dbReference type="Proteomes" id="UP000008404"/>
    </source>
</evidence>
<sequence>MIPLRYRHHRLNGPETLRGASMGCVCGHPQQDHEFKILSVPLVNANPLYKVPATAVAHIGTLYPNATYDVTECHCGCTIYDELGE</sequence>
<name>G1D0F1_9CAUD</name>
<dbReference type="RefSeq" id="YP_009636364.1">
    <property type="nucleotide sequence ID" value="NC_042316.1"/>
</dbReference>
<proteinExistence type="predicted"/>
<reference evidence="1 2" key="1">
    <citation type="journal article" date="2012" name="J. Virol.">
        <title>Complete Genome Sequences of 138 Mycobacteriophages.</title>
        <authorList>
            <consortium name="the Science Education Alliance Phage Hunters Advancing Genomics and Evolutionary Science Program"/>
            <consortium name="the KwaZulu-Natal Research Institute for Tuberculosis and HIV Mycobacterial Genetics Course Students"/>
            <consortium name="the Phage Hunters Integrating Research and Education Program"/>
            <person name="Hatfull G.F."/>
        </authorList>
    </citation>
    <scope>NUCLEOTIDE SEQUENCE [LARGE SCALE GENOMIC DNA]</scope>
    <source>
        <strain evidence="1">Baka</strain>
    </source>
</reference>
<dbReference type="KEGG" id="vg:40233101"/>
<gene>
    <name evidence="1" type="primary">194</name>
    <name evidence="1" type="ORF">PBI_BAKA_194</name>
</gene>
<dbReference type="GeneID" id="40233101"/>
<dbReference type="Proteomes" id="UP000008404">
    <property type="component" value="Segment"/>
</dbReference>
<protein>
    <submittedName>
        <fullName evidence="1">Uncharacterized protein</fullName>
    </submittedName>
</protein>
<organism evidence="1 2">
    <name type="scientific">Mycobacterium phage Baka</name>
    <dbReference type="NCBI Taxonomy" id="2902882"/>
    <lineage>
        <taxon>Viruses</taxon>
        <taxon>Duplodnaviria</taxon>
        <taxon>Heunggongvirae</taxon>
        <taxon>Uroviricota</taxon>
        <taxon>Caudoviricetes</taxon>
        <taxon>Omegavirus</taxon>
        <taxon>Omegavirus baka</taxon>
    </lineage>
</organism>
<dbReference type="EMBL" id="JF937090">
    <property type="protein sequence ID" value="AEK08247.1"/>
    <property type="molecule type" value="Genomic_DNA"/>
</dbReference>